<evidence type="ECO:0000313" key="6">
    <source>
        <dbReference type="Proteomes" id="UP001500483"/>
    </source>
</evidence>
<protein>
    <submittedName>
        <fullName evidence="5">Glycerate kinase</fullName>
    </submittedName>
</protein>
<dbReference type="GO" id="GO:0016301">
    <property type="term" value="F:kinase activity"/>
    <property type="evidence" value="ECO:0007669"/>
    <property type="project" value="UniProtKB-KW"/>
</dbReference>
<dbReference type="Gene3D" id="3.90.1510.10">
    <property type="entry name" value="Glycerate kinase, domain 2"/>
    <property type="match status" value="1"/>
</dbReference>
<sequence length="365" mass="36400">MGRVLVALDSSKGSLDAATATAALARGLRRHRSRPEVLEHPVADGGEGTLDAFEAAGFERVPVRVRGPVGGEVITGFAHRDGIAVVESADASGLGRLPGPPSRETAVAASTCGTGQVIAAALDAGHREVVVGLGGSASTDGGAGLLAALTGRDPELPRSAELAGLHARLRGPDAARLVVACDVDNPLCGPHGAAAVYGPQKGADAALVAELDRDLREWARELAAATGRAVADSPGAGAAGGAGFALLALGGRRAAGIELVLDLTGLADRLAGADLVVTGEGALDRQTLRGKAPAGVARAARDAGVPIVAAAGRNRLSTPDLAAAGFAAAFALADLEPDPARCMRDAAPLLERLGARIAERLLPRG</sequence>
<dbReference type="InterPro" id="IPR004381">
    <property type="entry name" value="Glycerate_kinase"/>
</dbReference>
<dbReference type="PIRSF" id="PIRSF006078">
    <property type="entry name" value="GlxK"/>
    <property type="match status" value="1"/>
</dbReference>
<organism evidence="5 6">
    <name type="scientific">Saccharopolyspora gregorii</name>
    <dbReference type="NCBI Taxonomy" id="33914"/>
    <lineage>
        <taxon>Bacteria</taxon>
        <taxon>Bacillati</taxon>
        <taxon>Actinomycetota</taxon>
        <taxon>Actinomycetes</taxon>
        <taxon>Pseudonocardiales</taxon>
        <taxon>Pseudonocardiaceae</taxon>
        <taxon>Saccharopolyspora</taxon>
    </lineage>
</organism>
<dbReference type="PANTHER" id="PTHR21599:SF0">
    <property type="entry name" value="GLYCERATE KINASE"/>
    <property type="match status" value="1"/>
</dbReference>
<dbReference type="Gene3D" id="3.40.50.10350">
    <property type="entry name" value="Glycerate kinase, domain 1"/>
    <property type="match status" value="1"/>
</dbReference>
<dbReference type="PANTHER" id="PTHR21599">
    <property type="entry name" value="GLYCERATE KINASE"/>
    <property type="match status" value="1"/>
</dbReference>
<dbReference type="InterPro" id="IPR018193">
    <property type="entry name" value="Glyc_kinase_flavodox-like_fold"/>
</dbReference>
<evidence type="ECO:0000256" key="3">
    <source>
        <dbReference type="ARBA" id="ARBA00022777"/>
    </source>
</evidence>
<evidence type="ECO:0000256" key="4">
    <source>
        <dbReference type="PIRNR" id="PIRNR006078"/>
    </source>
</evidence>
<comment type="caution">
    <text evidence="5">The sequence shown here is derived from an EMBL/GenBank/DDBJ whole genome shotgun (WGS) entry which is preliminary data.</text>
</comment>
<dbReference type="EMBL" id="BAAAYK010000038">
    <property type="protein sequence ID" value="GAA3359811.1"/>
    <property type="molecule type" value="Genomic_DNA"/>
</dbReference>
<dbReference type="NCBIfam" id="TIGR00045">
    <property type="entry name" value="glycerate kinase"/>
    <property type="match status" value="1"/>
</dbReference>
<dbReference type="InterPro" id="IPR036129">
    <property type="entry name" value="Glycerate_kinase_sf"/>
</dbReference>
<gene>
    <name evidence="5" type="ORF">GCM10020366_37310</name>
</gene>
<evidence type="ECO:0000313" key="5">
    <source>
        <dbReference type="EMBL" id="GAA3359811.1"/>
    </source>
</evidence>
<proteinExistence type="inferred from homology"/>
<comment type="similarity">
    <text evidence="1 4">Belongs to the glycerate kinase type-1 family.</text>
</comment>
<evidence type="ECO:0000256" key="1">
    <source>
        <dbReference type="ARBA" id="ARBA00006284"/>
    </source>
</evidence>
<evidence type="ECO:0000256" key="2">
    <source>
        <dbReference type="ARBA" id="ARBA00022679"/>
    </source>
</evidence>
<dbReference type="InterPro" id="IPR018197">
    <property type="entry name" value="Glycerate_kinase_RE-like"/>
</dbReference>
<name>A0ABP6RV87_9PSEU</name>
<dbReference type="SUPFAM" id="SSF110738">
    <property type="entry name" value="Glycerate kinase I"/>
    <property type="match status" value="1"/>
</dbReference>
<keyword evidence="2 4" id="KW-0808">Transferase</keyword>
<keyword evidence="6" id="KW-1185">Reference proteome</keyword>
<dbReference type="Proteomes" id="UP001500483">
    <property type="component" value="Unassembled WGS sequence"/>
</dbReference>
<reference evidence="6" key="1">
    <citation type="journal article" date="2019" name="Int. J. Syst. Evol. Microbiol.">
        <title>The Global Catalogue of Microorganisms (GCM) 10K type strain sequencing project: providing services to taxonomists for standard genome sequencing and annotation.</title>
        <authorList>
            <consortium name="The Broad Institute Genomics Platform"/>
            <consortium name="The Broad Institute Genome Sequencing Center for Infectious Disease"/>
            <person name="Wu L."/>
            <person name="Ma J."/>
        </authorList>
    </citation>
    <scope>NUCLEOTIDE SEQUENCE [LARGE SCALE GENOMIC DNA]</scope>
    <source>
        <strain evidence="6">JCM 9687</strain>
    </source>
</reference>
<accession>A0ABP6RV87</accession>
<dbReference type="RefSeq" id="WP_344928255.1">
    <property type="nucleotide sequence ID" value="NZ_BAAAYK010000038.1"/>
</dbReference>
<dbReference type="Pfam" id="PF02595">
    <property type="entry name" value="Gly_kinase"/>
    <property type="match status" value="1"/>
</dbReference>
<keyword evidence="3 4" id="KW-0418">Kinase</keyword>